<reference evidence="1" key="2">
    <citation type="journal article" date="2014" name="PLoS Genet.">
        <title>Signature gene expression reveals novel clues to the molecular mechanisms of dimorphic transition in Penicillium marneffei.</title>
        <authorList>
            <person name="Yang E."/>
            <person name="Wang G."/>
            <person name="Cai J."/>
            <person name="Woo P.C."/>
            <person name="Lau S.K."/>
            <person name="Yuen K.-Y."/>
            <person name="Chow W.-N."/>
            <person name="Lin X."/>
        </authorList>
    </citation>
    <scope>NUCLEOTIDE SEQUENCE</scope>
    <source>
        <strain evidence="1">PM1</strain>
    </source>
</reference>
<sequence length="824" mass="93235">MALQGLSRALVAEILDKNTYKPTDKPSWLLPIEMRFQSFNEIGERPNVTLLSTEETKARLERWCRDAFAFLGPENGDLDSHVDKLDDLLSPLMICSFLIHNQKWSRDDIIDRACTLLDRLPSHPPELPFEITGKRGQPLAKGPWPKEYFASPSFASAGERTTTATPDQYAWSSLRVFSRPSTNVVRIALFLVMQRDIPVGFFSAYLDDMTTLLDTATGLFVQSSKSPVDARAWFVLQAFLWVEWHQAILIQLWCDAKIQMKTGTSFYRHSIPLAMPGRETIGEMRPDYMCKWAFQLLRTDLSSVTQDFRRIFEIYNVHFGDRASRCNLKPIPASNDSSSSGLRVCDGRAPGNCQRFESDGVQEQSAHDADCPGSACSHPTWDEQSYKSIKGARAVSLEETDEKYIRYCPVTTETMAVSHVWSHGQGGRPESGFNFCLHRRYTKLAKALGCSSYWMDSPCIPTDMDLRYEAMGQINNNFLNSRVTLLVDRDLMNISIEPCSLEAKEAIVATIIVCDWNVRAWTLLEGMRGRWNLHILCKDNHTISLRDVVNDVLAYSNLTLISPCLTLQHYIPTTDRPVEGEIPPVSIEQATCLLNHRHATKDRDVTLIWSLVCGSKLFKTSVDFWKSAVGNSLSTGFLVSSSPRLRDEHGFGWAPSRPNLLPPTASTPTNEQYPAYDGDDSVWGRITERGFKAEWLACVIGRSRALPTWLRLKYFEDDLSKGLTYNKGGTSRLNMRTLYKIRSVIAPVFKKYPLVAIMLPCTRDRGASGPGLVPRPFQYQGASKGPLLVIAGSKDDEEWEWQFVHEWDTSYQLPEFVLKELLLV</sequence>
<proteinExistence type="predicted"/>
<name>A0A093V625_TALMA</name>
<dbReference type="EMBL" id="JPOX01000047">
    <property type="protein sequence ID" value="KFX42191.1"/>
    <property type="molecule type" value="Genomic_DNA"/>
</dbReference>
<reference key="1">
    <citation type="journal article" date="2014" name="PLoS Genet.">
        <title>Signature Gene Expression Reveals Novel Clues to the Molecular Mechanisms of Dimorphic Transition in Penicillium marneffei.</title>
        <authorList>
            <person name="Yang E."/>
            <person name="Wang G."/>
            <person name="Cai J."/>
            <person name="Woo P.C."/>
            <person name="Lau S.K."/>
            <person name="Yuen K.-Y."/>
            <person name="Chow W.-N."/>
            <person name="Lin X."/>
        </authorList>
    </citation>
    <scope>NUCLEOTIDE SEQUENCE [LARGE SCALE GENOMIC DNA]</scope>
    <source>
        <strain>PM1</strain>
    </source>
</reference>
<dbReference type="PANTHER" id="PTHR39596">
    <property type="match status" value="1"/>
</dbReference>
<accession>A0A093V625</accession>
<evidence type="ECO:0000313" key="1">
    <source>
        <dbReference type="EMBL" id="KFX42191.1"/>
    </source>
</evidence>
<dbReference type="HOGENOM" id="CLU_015641_1_0_1"/>
<comment type="caution">
    <text evidence="1">The sequence shown here is derived from an EMBL/GenBank/DDBJ whole genome shotgun (WGS) entry which is preliminary data.</text>
</comment>
<dbReference type="AlphaFoldDB" id="A0A093V625"/>
<protein>
    <submittedName>
        <fullName evidence="1">Uncharacterized protein</fullName>
    </submittedName>
</protein>
<dbReference type="PANTHER" id="PTHR39596:SF4">
    <property type="entry name" value="HET DOMAIN PROTEIN (AFU_ORTHOLOGUE AFUA_3G03140)-RELATED"/>
    <property type="match status" value="1"/>
</dbReference>
<gene>
    <name evidence="1" type="ORF">GQ26_0470030</name>
</gene>
<dbReference type="eggNOG" id="ENOG502SK6F">
    <property type="taxonomic scope" value="Eukaryota"/>
</dbReference>
<organism evidence="1">
    <name type="scientific">Talaromyces marneffei PM1</name>
    <dbReference type="NCBI Taxonomy" id="1077442"/>
    <lineage>
        <taxon>Eukaryota</taxon>
        <taxon>Fungi</taxon>
        <taxon>Dikarya</taxon>
        <taxon>Ascomycota</taxon>
        <taxon>Pezizomycotina</taxon>
        <taxon>Eurotiomycetes</taxon>
        <taxon>Eurotiomycetidae</taxon>
        <taxon>Eurotiales</taxon>
        <taxon>Trichocomaceae</taxon>
        <taxon>Talaromyces</taxon>
        <taxon>Talaromyces sect. Talaromyces</taxon>
    </lineage>
</organism>